<evidence type="ECO:0000313" key="7">
    <source>
        <dbReference type="Proteomes" id="UP000287853"/>
    </source>
</evidence>
<evidence type="ECO:0000259" key="5">
    <source>
        <dbReference type="Pfam" id="PF13458"/>
    </source>
</evidence>
<dbReference type="InterPro" id="IPR028082">
    <property type="entry name" value="Peripla_BP_I"/>
</dbReference>
<keyword evidence="7" id="KW-1185">Reference proteome</keyword>
<evidence type="ECO:0000256" key="1">
    <source>
        <dbReference type="ARBA" id="ARBA00010062"/>
    </source>
</evidence>
<dbReference type="Gene3D" id="3.40.50.2300">
    <property type="match status" value="2"/>
</dbReference>
<keyword evidence="4" id="KW-0029">Amino-acid transport</keyword>
<dbReference type="Pfam" id="PF13458">
    <property type="entry name" value="Peripla_BP_6"/>
    <property type="match status" value="1"/>
</dbReference>
<evidence type="ECO:0000256" key="2">
    <source>
        <dbReference type="ARBA" id="ARBA00022448"/>
    </source>
</evidence>
<gene>
    <name evidence="6" type="ORF">H206_03347</name>
</gene>
<dbReference type="AlphaFoldDB" id="A0A444IQ18"/>
<protein>
    <submittedName>
        <fullName evidence="6">Amino acid/amide ABC transporter substrate-binding protein, HAAT family</fullName>
    </submittedName>
</protein>
<dbReference type="PANTHER" id="PTHR30483:SF6">
    <property type="entry name" value="PERIPLASMIC BINDING PROTEIN OF ABC TRANSPORTER FOR NATURAL AMINO ACIDS"/>
    <property type="match status" value="1"/>
</dbReference>
<dbReference type="GO" id="GO:0006865">
    <property type="term" value="P:amino acid transport"/>
    <property type="evidence" value="ECO:0007669"/>
    <property type="project" value="UniProtKB-KW"/>
</dbReference>
<comment type="similarity">
    <text evidence="1">Belongs to the leucine-binding protein family.</text>
</comment>
<keyword evidence="3" id="KW-0732">Signal</keyword>
<sequence length="407" mass="45498">MNNCKKMLCVVGMLIFGVLDLGHAEPVKIGLNYPQTGPYSVQGKAQLDAAHMAVEEINAQGGILGRTIKLVAKDTQSKPDVSTQNVLELIDKENCEMIFGGSSSAVAIAGGKAAKSRDKLYFGTLTYSNSTTDTEGHKYMFRECYNAYMGAKALGKYLLDMKLQGIKYFYITADYTWGKTTEESIRAFSLTTDTKRHRRHYVPFPGATDKDLSTALTWAKAVKPAVLVLVLFGNDMSRTLAMLQERDMKDLFKLIVVPNLTLGMAKEAGAEAMEGVLGALPWAWNVPYKYDYPQGKKFVEKFSERYNSYPSTSAASAYTILYQYKEAVERAGTFDSKKLIAALEGHTFVSLKDEQQWRAFDHQALQTVYAVRGKPADEVRRINSSRIILKFSIRWMDKKQHALRNSG</sequence>
<dbReference type="EMBL" id="MTKO01000138">
    <property type="protein sequence ID" value="RWX42897.1"/>
    <property type="molecule type" value="Genomic_DNA"/>
</dbReference>
<proteinExistence type="inferred from homology"/>
<dbReference type="Proteomes" id="UP000287853">
    <property type="component" value="Unassembled WGS sequence"/>
</dbReference>
<dbReference type="PRINTS" id="PR00337">
    <property type="entry name" value="LEUILEVALBP"/>
</dbReference>
<keyword evidence="2" id="KW-0813">Transport</keyword>
<evidence type="ECO:0000256" key="3">
    <source>
        <dbReference type="ARBA" id="ARBA00022729"/>
    </source>
</evidence>
<dbReference type="SUPFAM" id="SSF53822">
    <property type="entry name" value="Periplasmic binding protein-like I"/>
    <property type="match status" value="1"/>
</dbReference>
<dbReference type="InterPro" id="IPR028081">
    <property type="entry name" value="Leu-bd"/>
</dbReference>
<dbReference type="PANTHER" id="PTHR30483">
    <property type="entry name" value="LEUCINE-SPECIFIC-BINDING PROTEIN"/>
    <property type="match status" value="1"/>
</dbReference>
<dbReference type="InterPro" id="IPR000709">
    <property type="entry name" value="Leu_Ile_Val-bd"/>
</dbReference>
<organism evidence="6 7">
    <name type="scientific">Candidatus Electrothrix aarhusensis</name>
    <dbReference type="NCBI Taxonomy" id="1859131"/>
    <lineage>
        <taxon>Bacteria</taxon>
        <taxon>Pseudomonadati</taxon>
        <taxon>Thermodesulfobacteriota</taxon>
        <taxon>Desulfobulbia</taxon>
        <taxon>Desulfobulbales</taxon>
        <taxon>Desulfobulbaceae</taxon>
        <taxon>Candidatus Electrothrix</taxon>
    </lineage>
</organism>
<dbReference type="InterPro" id="IPR051010">
    <property type="entry name" value="BCAA_transport"/>
</dbReference>
<feature type="domain" description="Leucine-binding protein" evidence="5">
    <location>
        <begin position="26"/>
        <end position="374"/>
    </location>
</feature>
<comment type="caution">
    <text evidence="6">The sequence shown here is derived from an EMBL/GenBank/DDBJ whole genome shotgun (WGS) entry which is preliminary data.</text>
</comment>
<evidence type="ECO:0000256" key="4">
    <source>
        <dbReference type="ARBA" id="ARBA00022970"/>
    </source>
</evidence>
<name>A0A444IQ18_9BACT</name>
<evidence type="ECO:0000313" key="6">
    <source>
        <dbReference type="EMBL" id="RWX42897.1"/>
    </source>
</evidence>
<reference evidence="6 7" key="1">
    <citation type="submission" date="2017-01" db="EMBL/GenBank/DDBJ databases">
        <title>The cable genome- insights into the physiology and evolution of filamentous bacteria capable of sulfide oxidation via long distance electron transfer.</title>
        <authorList>
            <person name="Schreiber L."/>
            <person name="Bjerg J.T."/>
            <person name="Boggild A."/>
            <person name="Van De Vossenberg J."/>
            <person name="Meysman F."/>
            <person name="Nielsen L.P."/>
            <person name="Schramm A."/>
            <person name="Kjeldsen K.U."/>
        </authorList>
    </citation>
    <scope>NUCLEOTIDE SEQUENCE [LARGE SCALE GENOMIC DNA]</scope>
    <source>
        <strain evidence="6">MCF</strain>
    </source>
</reference>
<accession>A0A444IQ18</accession>